<reference evidence="3 4" key="1">
    <citation type="submission" date="2016-07" db="EMBL/GenBank/DDBJ databases">
        <title>Draft genome of the white-rot fungus Obba rivulosa 3A-2.</title>
        <authorList>
            <consortium name="DOE Joint Genome Institute"/>
            <person name="Miettinen O."/>
            <person name="Riley R."/>
            <person name="Acob R."/>
            <person name="Barry K."/>
            <person name="Cullen D."/>
            <person name="De Vries R."/>
            <person name="Hainaut M."/>
            <person name="Hatakka A."/>
            <person name="Henrissat B."/>
            <person name="Hilden K."/>
            <person name="Kuo R."/>
            <person name="Labutti K."/>
            <person name="Lipzen A."/>
            <person name="Makela M.R."/>
            <person name="Sandor L."/>
            <person name="Spatafora J.W."/>
            <person name="Grigoriev I.V."/>
            <person name="Hibbett D.S."/>
        </authorList>
    </citation>
    <scope>NUCLEOTIDE SEQUENCE [LARGE SCALE GENOMIC DNA]</scope>
    <source>
        <strain evidence="3 4">3A-2</strain>
    </source>
</reference>
<feature type="chain" id="PRO_5034076531" evidence="2">
    <location>
        <begin position="24"/>
        <end position="244"/>
    </location>
</feature>
<gene>
    <name evidence="3" type="ORF">OBBRIDRAFT_418121</name>
</gene>
<dbReference type="AlphaFoldDB" id="A0A8E2B5V4"/>
<dbReference type="EMBL" id="KV722365">
    <property type="protein sequence ID" value="OCH92700.1"/>
    <property type="molecule type" value="Genomic_DNA"/>
</dbReference>
<sequence length="244" mass="26054">MSSAVLTTLLSLLSLQYIIHVSSVPHNVTIDDTNVDVFTNRSFTYTPASSWDAGSWDAADSWVPGGGCDGCLPDFDPTIPIDSTWHSSTFAPSTSSGYPNATVTFRGTALYVYCIVTAAFGNSDMTFYLDGQPKGSYTYDFVAESDPEYHYSVPVIQLETLSDEEHTFTLLNGQATGEGQMSLVILDRIKYTTELTEDADPSSSSSSSGIARSTNTSSSNSHSKAAPLKTIVIALAAAAGVFFV</sequence>
<dbReference type="Gene3D" id="2.60.120.260">
    <property type="entry name" value="Galactose-binding domain-like"/>
    <property type="match status" value="1"/>
</dbReference>
<accession>A0A8E2B5V4</accession>
<feature type="region of interest" description="Disordered" evidence="1">
    <location>
        <begin position="196"/>
        <end position="223"/>
    </location>
</feature>
<keyword evidence="2" id="KW-0732">Signal</keyword>
<feature type="signal peptide" evidence="2">
    <location>
        <begin position="1"/>
        <end position="23"/>
    </location>
</feature>
<evidence type="ECO:0000313" key="3">
    <source>
        <dbReference type="EMBL" id="OCH92700.1"/>
    </source>
</evidence>
<proteinExistence type="predicted"/>
<dbReference type="OrthoDB" id="3245657at2759"/>
<name>A0A8E2B5V4_9APHY</name>
<evidence type="ECO:0000256" key="2">
    <source>
        <dbReference type="SAM" id="SignalP"/>
    </source>
</evidence>
<evidence type="ECO:0000313" key="4">
    <source>
        <dbReference type="Proteomes" id="UP000250043"/>
    </source>
</evidence>
<protein>
    <submittedName>
        <fullName evidence="3">Uncharacterized protein</fullName>
    </submittedName>
</protein>
<keyword evidence="4" id="KW-1185">Reference proteome</keyword>
<evidence type="ECO:0000256" key="1">
    <source>
        <dbReference type="SAM" id="MobiDB-lite"/>
    </source>
</evidence>
<dbReference type="Proteomes" id="UP000250043">
    <property type="component" value="Unassembled WGS sequence"/>
</dbReference>
<feature type="compositionally biased region" description="Low complexity" evidence="1">
    <location>
        <begin position="202"/>
        <end position="223"/>
    </location>
</feature>
<organism evidence="3 4">
    <name type="scientific">Obba rivulosa</name>
    <dbReference type="NCBI Taxonomy" id="1052685"/>
    <lineage>
        <taxon>Eukaryota</taxon>
        <taxon>Fungi</taxon>
        <taxon>Dikarya</taxon>
        <taxon>Basidiomycota</taxon>
        <taxon>Agaricomycotina</taxon>
        <taxon>Agaricomycetes</taxon>
        <taxon>Polyporales</taxon>
        <taxon>Gelatoporiaceae</taxon>
        <taxon>Obba</taxon>
    </lineage>
</organism>